<dbReference type="SUPFAM" id="SSF53448">
    <property type="entry name" value="Nucleotide-diphospho-sugar transferases"/>
    <property type="match status" value="1"/>
</dbReference>
<dbReference type="AlphaFoldDB" id="Q2EFK7"/>
<accession>Q2EFK7</accession>
<dbReference type="GO" id="GO:0016740">
    <property type="term" value="F:transferase activity"/>
    <property type="evidence" value="ECO:0007669"/>
    <property type="project" value="UniProtKB-KW"/>
</dbReference>
<dbReference type="CAZy" id="GT2">
    <property type="family name" value="Glycosyltransferase Family 2"/>
</dbReference>
<proteinExistence type="predicted"/>
<evidence type="ECO:0000313" key="1">
    <source>
        <dbReference type="EMBL" id="ABD36551.1"/>
    </source>
</evidence>
<dbReference type="InterPro" id="IPR029044">
    <property type="entry name" value="Nucleotide-diphossugar_trans"/>
</dbReference>
<protein>
    <submittedName>
        <fullName evidence="1">Glycosyl transferase family 2</fullName>
    </submittedName>
</protein>
<sequence>MTSPSAEATRQDSAIGPAPVPCGAEAMAGYASRPLRMAVGIASAGRPSILRETVDYLTALQDQAKRLIVCVPVIDDAAGLADRRDVEVIVGSRGLTSQRNRIIQAAATDMDVLIFLDDDFIPAATFLSRMAAVFAANPDVAIATGEVLADGILDGGLSMSNALQVLETAAEGAEQVTDVYNAYGCNMAVRLSPILEHALAFDEQLPLYGWLEDVDFSRFIARYGRSVRVEGARGVHLGVRSGRQPGRRLGYSQVANPVYLTRKGTMSKGRAVAQIGRNILANTRGLLFNDRLIDRWGRLNAICWRFPTFLSAAPLRPAFSNSAIPRRARCLRRRSQRNGDSRHAAHILVRSPHLRRPCLAGIFLPDRLERRSCGKLYPRAGRSGATACRRMAIFGCPVCQLGGTRRDIYSR</sequence>
<gene>
    <name evidence="1" type="primary">gly2</name>
</gene>
<dbReference type="Pfam" id="PF13641">
    <property type="entry name" value="Glyco_tranf_2_3"/>
    <property type="match status" value="1"/>
</dbReference>
<dbReference type="Gene3D" id="3.90.550.10">
    <property type="entry name" value="Spore Coat Polysaccharide Biosynthesis Protein SpsA, Chain A"/>
    <property type="match status" value="1"/>
</dbReference>
<keyword evidence="1" id="KW-0808">Transferase</keyword>
<dbReference type="EMBL" id="DQ384109">
    <property type="protein sequence ID" value="ABD36551.1"/>
    <property type="molecule type" value="Genomic_DNA"/>
</dbReference>
<organism evidence="1">
    <name type="scientific">Rhizobium leguminosarum bv. trifolii</name>
    <dbReference type="NCBI Taxonomy" id="386"/>
    <lineage>
        <taxon>Bacteria</taxon>
        <taxon>Pseudomonadati</taxon>
        <taxon>Pseudomonadota</taxon>
        <taxon>Alphaproteobacteria</taxon>
        <taxon>Hyphomicrobiales</taxon>
        <taxon>Rhizobiaceae</taxon>
        <taxon>Rhizobium/Agrobacterium group</taxon>
        <taxon>Rhizobium</taxon>
    </lineage>
</organism>
<dbReference type="CDD" id="cd00761">
    <property type="entry name" value="Glyco_tranf_GTA_type"/>
    <property type="match status" value="1"/>
</dbReference>
<name>Q2EFK7_RHILT</name>
<reference evidence="1" key="1">
    <citation type="journal article" date="2007" name="Genomics">
        <title>Syntenic arrangements of the surface polysaccharide biosynthesis genes in Rhizobium leguminosarum.</title>
        <authorList>
            <person name="Krol J.E."/>
            <person name="Mazur A."/>
            <person name="Marczak M."/>
            <person name="Skorupska A."/>
        </authorList>
    </citation>
    <scope>NUCLEOTIDE SEQUENCE</scope>
    <source>
        <strain evidence="1">TA1</strain>
    </source>
</reference>